<dbReference type="Proteomes" id="UP001479436">
    <property type="component" value="Unassembled WGS sequence"/>
</dbReference>
<gene>
    <name evidence="9" type="primary">PSF1</name>
    <name evidence="9" type="ORF">K7432_006677</name>
</gene>
<keyword evidence="10" id="KW-1185">Reference proteome</keyword>
<evidence type="ECO:0000259" key="8">
    <source>
        <dbReference type="Pfam" id="PF24997"/>
    </source>
</evidence>
<keyword evidence="4 6" id="KW-0235">DNA replication</keyword>
<comment type="similarity">
    <text evidence="2 6">Belongs to the GINS1/PSF1 family.</text>
</comment>
<comment type="caution">
    <text evidence="9">The sequence shown here is derived from an EMBL/GenBank/DDBJ whole genome shotgun (WGS) entry which is preliminary data.</text>
</comment>
<dbReference type="InterPro" id="IPR021151">
    <property type="entry name" value="GINS_A"/>
</dbReference>
<comment type="function">
    <text evidence="6">Required for correct functioning of the GINS complex, a complex that plays an essential role in the initiation of DNA replication, and progression of DNA replication forks. GINS complex seems to bind preferentially to single-stranded DNA.</text>
</comment>
<proteinExistence type="inferred from homology"/>
<evidence type="ECO:0000259" key="7">
    <source>
        <dbReference type="Pfam" id="PF05916"/>
    </source>
</evidence>
<reference evidence="9 10" key="1">
    <citation type="submission" date="2023-04" db="EMBL/GenBank/DDBJ databases">
        <title>Genome of Basidiobolus ranarum AG-B5.</title>
        <authorList>
            <person name="Stajich J.E."/>
            <person name="Carter-House D."/>
            <person name="Gryganskyi A."/>
        </authorList>
    </citation>
    <scope>NUCLEOTIDE SEQUENCE [LARGE SCALE GENOMIC DNA]</scope>
    <source>
        <strain evidence="9 10">AG-B5</strain>
    </source>
</reference>
<dbReference type="InterPro" id="IPR005339">
    <property type="entry name" value="GINS_Psf1"/>
</dbReference>
<dbReference type="InterPro" id="IPR036224">
    <property type="entry name" value="GINS_bundle-like_dom_sf"/>
</dbReference>
<evidence type="ECO:0000256" key="6">
    <source>
        <dbReference type="RuleBase" id="RU368085"/>
    </source>
</evidence>
<dbReference type="EMBL" id="JASJQH010000304">
    <property type="protein sequence ID" value="KAK9765187.1"/>
    <property type="molecule type" value="Genomic_DNA"/>
</dbReference>
<evidence type="ECO:0000313" key="10">
    <source>
        <dbReference type="Proteomes" id="UP001479436"/>
    </source>
</evidence>
<accession>A0ABR2WUL8</accession>
<dbReference type="Pfam" id="PF24997">
    <property type="entry name" value="PSF1_C"/>
    <property type="match status" value="1"/>
</dbReference>
<dbReference type="CDD" id="cd11710">
    <property type="entry name" value="GINS_A_psf1"/>
    <property type="match status" value="1"/>
</dbReference>
<feature type="domain" description="DNA replication complex GINS protein PSF1 C-terminal" evidence="8">
    <location>
        <begin position="141"/>
        <end position="190"/>
    </location>
</feature>
<protein>
    <recommendedName>
        <fullName evidence="3 6">DNA replication complex GINS protein PSF1</fullName>
    </recommendedName>
</protein>
<dbReference type="SUPFAM" id="SSF158573">
    <property type="entry name" value="GINS helical bundle-like"/>
    <property type="match status" value="1"/>
</dbReference>
<evidence type="ECO:0000256" key="1">
    <source>
        <dbReference type="ARBA" id="ARBA00004123"/>
    </source>
</evidence>
<evidence type="ECO:0000256" key="4">
    <source>
        <dbReference type="ARBA" id="ARBA00022705"/>
    </source>
</evidence>
<sequence length="191" mass="22712">MYGEEAYKLAKEAKRANERLPPYNEELVRNVCREIRILFDDLQRAMQDKEYRTQADNGRRCAALIQHTSLRRNKRCLLAYHKQRLERVKEIAWAIGEVPEEIQDNLSSNEIEAFKEYKHILEEYDQQFLPINLMSDLKPPKDLYIEVRVLKDCGEIQTDNGTIKLEKNSQHFIKRTDVERFITQGYIKHIS</sequence>
<comment type="subunit">
    <text evidence="6">Component of the GINS complex.</text>
</comment>
<evidence type="ECO:0000313" key="9">
    <source>
        <dbReference type="EMBL" id="KAK9765187.1"/>
    </source>
</evidence>
<dbReference type="CDD" id="cd21696">
    <property type="entry name" value="GINS_B_Psf1"/>
    <property type="match status" value="1"/>
</dbReference>
<dbReference type="PANTHER" id="PTHR12914:SF2">
    <property type="entry name" value="DNA REPLICATION COMPLEX GINS PROTEIN PSF1"/>
    <property type="match status" value="1"/>
</dbReference>
<dbReference type="PANTHER" id="PTHR12914">
    <property type="entry name" value="PARTNER OF SLD5"/>
    <property type="match status" value="1"/>
</dbReference>
<name>A0ABR2WUL8_9FUNG</name>
<evidence type="ECO:0000256" key="3">
    <source>
        <dbReference type="ARBA" id="ARBA00015143"/>
    </source>
</evidence>
<dbReference type="Pfam" id="PF05916">
    <property type="entry name" value="Sld5"/>
    <property type="match status" value="1"/>
</dbReference>
<feature type="domain" description="GINS subunit" evidence="7">
    <location>
        <begin position="42"/>
        <end position="127"/>
    </location>
</feature>
<evidence type="ECO:0000256" key="5">
    <source>
        <dbReference type="ARBA" id="ARBA00023242"/>
    </source>
</evidence>
<keyword evidence="5 6" id="KW-0539">Nucleus</keyword>
<comment type="subcellular location">
    <subcellularLocation>
        <location evidence="1 6">Nucleus</location>
    </subcellularLocation>
</comment>
<dbReference type="Gene3D" id="1.20.58.1030">
    <property type="match status" value="1"/>
</dbReference>
<organism evidence="9 10">
    <name type="scientific">Basidiobolus ranarum</name>
    <dbReference type="NCBI Taxonomy" id="34480"/>
    <lineage>
        <taxon>Eukaryota</taxon>
        <taxon>Fungi</taxon>
        <taxon>Fungi incertae sedis</taxon>
        <taxon>Zoopagomycota</taxon>
        <taxon>Entomophthoromycotina</taxon>
        <taxon>Basidiobolomycetes</taxon>
        <taxon>Basidiobolales</taxon>
        <taxon>Basidiobolaceae</taxon>
        <taxon>Basidiobolus</taxon>
    </lineage>
</organism>
<evidence type="ECO:0000256" key="2">
    <source>
        <dbReference type="ARBA" id="ARBA00006677"/>
    </source>
</evidence>
<dbReference type="InterPro" id="IPR056783">
    <property type="entry name" value="PSF1_C"/>
</dbReference>